<reference evidence="1 2" key="1">
    <citation type="submission" date="2023-07" db="EMBL/GenBank/DDBJ databases">
        <title>Sequencing the genomes of 1000 actinobacteria strains.</title>
        <authorList>
            <person name="Klenk H.-P."/>
        </authorList>
    </citation>
    <scope>NUCLEOTIDE SEQUENCE [LARGE SCALE GENOMIC DNA]</scope>
    <source>
        <strain evidence="1 2">DSM 44711</strain>
    </source>
</reference>
<protein>
    <submittedName>
        <fullName evidence="1">Uncharacterized protein</fullName>
    </submittedName>
</protein>
<gene>
    <name evidence="1" type="ORF">J2S44_007037</name>
</gene>
<name>A0AAE4CWT9_9ACTN</name>
<evidence type="ECO:0000313" key="1">
    <source>
        <dbReference type="EMBL" id="MDR7326787.1"/>
    </source>
</evidence>
<dbReference type="Proteomes" id="UP001183629">
    <property type="component" value="Unassembled WGS sequence"/>
</dbReference>
<dbReference type="RefSeq" id="WP_310423088.1">
    <property type="nucleotide sequence ID" value="NZ_JAVDYC010000001.1"/>
</dbReference>
<comment type="caution">
    <text evidence="1">The sequence shown here is derived from an EMBL/GenBank/DDBJ whole genome shotgun (WGS) entry which is preliminary data.</text>
</comment>
<accession>A0AAE4CWT9</accession>
<dbReference type="AlphaFoldDB" id="A0AAE4CWT9"/>
<proteinExistence type="predicted"/>
<sequence length="43" mass="4630">MSLTHDGAGLVLGDAGSVFCSTRVTCAFTWVTRAQRPFADDLR</sequence>
<dbReference type="EMBL" id="JAVDYC010000001">
    <property type="protein sequence ID" value="MDR7326787.1"/>
    <property type="molecule type" value="Genomic_DNA"/>
</dbReference>
<evidence type="ECO:0000313" key="2">
    <source>
        <dbReference type="Proteomes" id="UP001183629"/>
    </source>
</evidence>
<organism evidence="1 2">
    <name type="scientific">Catenuloplanes niger</name>
    <dbReference type="NCBI Taxonomy" id="587534"/>
    <lineage>
        <taxon>Bacteria</taxon>
        <taxon>Bacillati</taxon>
        <taxon>Actinomycetota</taxon>
        <taxon>Actinomycetes</taxon>
        <taxon>Micromonosporales</taxon>
        <taxon>Micromonosporaceae</taxon>
        <taxon>Catenuloplanes</taxon>
    </lineage>
</organism>
<keyword evidence="2" id="KW-1185">Reference proteome</keyword>